<sequence>MDALIDCLSSIDEPA</sequence>
<protein>
    <submittedName>
        <fullName evidence="1">Uncharacterized protein</fullName>
    </submittedName>
</protein>
<keyword evidence="2" id="KW-1185">Reference proteome</keyword>
<reference evidence="1 2" key="1">
    <citation type="submission" date="2024-01" db="EMBL/GenBank/DDBJ databases">
        <title>The diversity of rhizobia nodulating Mimosa spp. in eleven states of Brazil covering several biomes is determined by host plant, location, and edaphic factors.</title>
        <authorList>
            <person name="Rouws L."/>
            <person name="Barauna A."/>
            <person name="Beukes C."/>
            <person name="De Faria S.M."/>
            <person name="Gross E."/>
            <person name="Dos Reis Junior F.B."/>
            <person name="Simon M."/>
            <person name="Maluk M."/>
            <person name="Odee D.W."/>
            <person name="Kenicer G."/>
            <person name="Young J.P.W."/>
            <person name="Reis V.M."/>
            <person name="Zilli J."/>
            <person name="James E.K."/>
        </authorList>
    </citation>
    <scope>NUCLEOTIDE SEQUENCE [LARGE SCALE GENOMIC DNA]</scope>
    <source>
        <strain evidence="1 2">JPY77</strain>
    </source>
</reference>
<dbReference type="Proteomes" id="UP001494588">
    <property type="component" value="Unassembled WGS sequence"/>
</dbReference>
<evidence type="ECO:0000313" key="1">
    <source>
        <dbReference type="EMBL" id="MEM5290660.1"/>
    </source>
</evidence>
<gene>
    <name evidence="1" type="ORF">V4C55_33575</name>
</gene>
<proteinExistence type="predicted"/>
<organism evidence="1 2">
    <name type="scientific">Paraburkholderia sabiae</name>
    <dbReference type="NCBI Taxonomy" id="273251"/>
    <lineage>
        <taxon>Bacteria</taxon>
        <taxon>Pseudomonadati</taxon>
        <taxon>Pseudomonadota</taxon>
        <taxon>Betaproteobacteria</taxon>
        <taxon>Burkholderiales</taxon>
        <taxon>Burkholderiaceae</taxon>
        <taxon>Paraburkholderia</taxon>
    </lineage>
</organism>
<dbReference type="EMBL" id="JAZHGC010000039">
    <property type="protein sequence ID" value="MEM5290660.1"/>
    <property type="molecule type" value="Genomic_DNA"/>
</dbReference>
<accession>A0ABU9QME6</accession>
<name>A0ABU9QME6_9BURK</name>
<comment type="caution">
    <text evidence="1">The sequence shown here is derived from an EMBL/GenBank/DDBJ whole genome shotgun (WGS) entry which is preliminary data.</text>
</comment>
<evidence type="ECO:0000313" key="2">
    <source>
        <dbReference type="Proteomes" id="UP001494588"/>
    </source>
</evidence>